<evidence type="ECO:0000313" key="8">
    <source>
        <dbReference type="Proteomes" id="UP000712157"/>
    </source>
</evidence>
<gene>
    <name evidence="7" type="primary">ytvI</name>
    <name evidence="7" type="ORF">KTH89_19605</name>
</gene>
<feature type="transmembrane region" description="Helical" evidence="6">
    <location>
        <begin position="12"/>
        <end position="29"/>
    </location>
</feature>
<organism evidence="7 8">
    <name type="scientific">Diplocloster agilis</name>
    <dbReference type="NCBI Taxonomy" id="2850323"/>
    <lineage>
        <taxon>Bacteria</taxon>
        <taxon>Bacillati</taxon>
        <taxon>Bacillota</taxon>
        <taxon>Clostridia</taxon>
        <taxon>Lachnospirales</taxon>
        <taxon>Lachnospiraceae</taxon>
        <taxon>Diplocloster</taxon>
    </lineage>
</organism>
<feature type="transmembrane region" description="Helical" evidence="6">
    <location>
        <begin position="330"/>
        <end position="348"/>
    </location>
</feature>
<comment type="similarity">
    <text evidence="2">Belongs to the autoinducer-2 exporter (AI-2E) (TC 2.A.86) family.</text>
</comment>
<evidence type="ECO:0000313" key="7">
    <source>
        <dbReference type="EMBL" id="MBU9738752.1"/>
    </source>
</evidence>
<comment type="subcellular location">
    <subcellularLocation>
        <location evidence="1">Membrane</location>
        <topology evidence="1">Multi-pass membrane protein</topology>
    </subcellularLocation>
</comment>
<protein>
    <submittedName>
        <fullName evidence="7">Sporulation integral membrane protein YtvI</fullName>
    </submittedName>
</protein>
<dbReference type="EMBL" id="JAHQCW010000041">
    <property type="protein sequence ID" value="MBU9738752.1"/>
    <property type="molecule type" value="Genomic_DNA"/>
</dbReference>
<feature type="transmembrane region" description="Helical" evidence="6">
    <location>
        <begin position="35"/>
        <end position="55"/>
    </location>
</feature>
<dbReference type="InterPro" id="IPR014227">
    <property type="entry name" value="YtvI-like"/>
</dbReference>
<dbReference type="InterPro" id="IPR002549">
    <property type="entry name" value="AI-2E-like"/>
</dbReference>
<dbReference type="Pfam" id="PF01594">
    <property type="entry name" value="AI-2E_transport"/>
    <property type="match status" value="1"/>
</dbReference>
<feature type="transmembrane region" description="Helical" evidence="6">
    <location>
        <begin position="166"/>
        <end position="185"/>
    </location>
</feature>
<dbReference type="PANTHER" id="PTHR21716:SF68">
    <property type="entry name" value="TRANSPORT PROTEIN YTVI-RELATED"/>
    <property type="match status" value="1"/>
</dbReference>
<name>A0A949NCJ1_9FIRM</name>
<proteinExistence type="inferred from homology"/>
<evidence type="ECO:0000256" key="6">
    <source>
        <dbReference type="SAM" id="Phobius"/>
    </source>
</evidence>
<evidence type="ECO:0000256" key="5">
    <source>
        <dbReference type="ARBA" id="ARBA00023136"/>
    </source>
</evidence>
<dbReference type="GO" id="GO:0055085">
    <property type="term" value="P:transmembrane transport"/>
    <property type="evidence" value="ECO:0007669"/>
    <property type="project" value="TreeGrafter"/>
</dbReference>
<dbReference type="NCBIfam" id="TIGR02872">
    <property type="entry name" value="spore_ytvI"/>
    <property type="match status" value="1"/>
</dbReference>
<dbReference type="Proteomes" id="UP000712157">
    <property type="component" value="Unassembled WGS sequence"/>
</dbReference>
<keyword evidence="8" id="KW-1185">Reference proteome</keyword>
<reference evidence="7" key="1">
    <citation type="submission" date="2021-06" db="EMBL/GenBank/DDBJ databases">
        <title>Description of novel taxa of the family Lachnospiraceae.</title>
        <authorList>
            <person name="Chaplin A.V."/>
            <person name="Sokolova S.R."/>
            <person name="Pikina A.P."/>
            <person name="Korzhanova M."/>
            <person name="Belova V."/>
            <person name="Korostin D."/>
            <person name="Efimov B.A."/>
        </authorList>
    </citation>
    <scope>NUCLEOTIDE SEQUENCE</scope>
    <source>
        <strain evidence="7">ASD5720</strain>
    </source>
</reference>
<keyword evidence="3 6" id="KW-0812">Transmembrane</keyword>
<dbReference type="AlphaFoldDB" id="A0A949NCJ1"/>
<dbReference type="GO" id="GO:0016020">
    <property type="term" value="C:membrane"/>
    <property type="evidence" value="ECO:0007669"/>
    <property type="project" value="UniProtKB-SubCell"/>
</dbReference>
<comment type="caution">
    <text evidence="7">The sequence shown here is derived from an EMBL/GenBank/DDBJ whole genome shotgun (WGS) entry which is preliminary data.</text>
</comment>
<feature type="transmembrane region" description="Helical" evidence="6">
    <location>
        <begin position="230"/>
        <end position="257"/>
    </location>
</feature>
<feature type="transmembrane region" description="Helical" evidence="6">
    <location>
        <begin position="67"/>
        <end position="86"/>
    </location>
</feature>
<dbReference type="PANTHER" id="PTHR21716">
    <property type="entry name" value="TRANSMEMBRANE PROTEIN"/>
    <property type="match status" value="1"/>
</dbReference>
<evidence type="ECO:0000256" key="1">
    <source>
        <dbReference type="ARBA" id="ARBA00004141"/>
    </source>
</evidence>
<dbReference type="RefSeq" id="WP_238722820.1">
    <property type="nucleotide sequence ID" value="NZ_JAHQCW010000041.1"/>
</dbReference>
<accession>A0A949NCJ1</accession>
<evidence type="ECO:0000256" key="2">
    <source>
        <dbReference type="ARBA" id="ARBA00009773"/>
    </source>
</evidence>
<evidence type="ECO:0000256" key="4">
    <source>
        <dbReference type="ARBA" id="ARBA00022989"/>
    </source>
</evidence>
<sequence>MNKATKYLKTILNLLIWIVGLVLLCYFAPRLIVFFMPLVIGWIIAMIANPLVRLLERRLKIVRKHGSMLIIIGTLALVVLAGYLAISKIITELGSFVGNLPEMYESVSMDFAQAGQKLSIFFQKLPQGVQDWWAEVSADFGSYVSGIMQGIGKPTVAAAGNIARNLPSVLISIIFAVLSAYFFIADRERILAFFRRHTPQGIQKKVDMITGDFKHILGGYFKAQFKIMGIVALILFIGFVFLGVNYAVIFAILIAILDFLPFFGTGTALIPWALFKILTSDYRMAIGLMIIYGVSQLVRQLIQPKMVGDSVGLDPLMTLLFMFLGYRIDGVLGMILAVPLGLIILNLYKAGIFDDIIRDVKSLVDDFNSFRKN</sequence>
<evidence type="ECO:0000256" key="3">
    <source>
        <dbReference type="ARBA" id="ARBA00022692"/>
    </source>
</evidence>
<keyword evidence="4 6" id="KW-1133">Transmembrane helix</keyword>
<keyword evidence="5 6" id="KW-0472">Membrane</keyword>